<dbReference type="SMART" id="SM00204">
    <property type="entry name" value="TGFB"/>
    <property type="match status" value="1"/>
</dbReference>
<sequence length="339" mass="38185">MALQGSVLHNAQALEATNYLPPHGNKHSTASMLWLYVCITFLARSAASEVSQKVPKGRDDSTVFTKLRESPRSVQTRKRAPQFMMDLFDAVADSNGTTRNRGVLEGSIVRSFPDKAFHYFNISSFGTDEKIVKAEFRWHPKKLCASSYGGMFRQHFYKVDLYEVLHSGISPWRGNLITSRLLPMYNQGWEVFNITQTVTSVSDHMLHEAKLLVIHKGKLTRIARSAQYASNDDSAPCQKRPLYVDFEKIGWSGWIISPRGYNAYHCRGSCPFPLGESLRATNHATVQSIVNALRLSGEVEKPCCVPDKLHSISLLYFDDEENVVLKQYDNMVAVSCGCH</sequence>
<reference evidence="10" key="2">
    <citation type="submission" date="2025-08" db="UniProtKB">
        <authorList>
            <consortium name="Ensembl"/>
        </authorList>
    </citation>
    <scope>IDENTIFICATION</scope>
</reference>
<dbReference type="Proteomes" id="UP000694580">
    <property type="component" value="Chromosome 2"/>
</dbReference>
<dbReference type="InterPro" id="IPR001111">
    <property type="entry name" value="TGF-b_propeptide"/>
</dbReference>
<dbReference type="Ensembl" id="ENSDCDT00010051575.1">
    <property type="protein sequence ID" value="ENSDCDP00010041594.1"/>
    <property type="gene ID" value="ENSDCDG00010026358.1"/>
</dbReference>
<comment type="similarity">
    <text evidence="2 8">Belongs to the TGF-beta family.</text>
</comment>
<reference evidence="10" key="3">
    <citation type="submission" date="2025-09" db="UniProtKB">
        <authorList>
            <consortium name="Ensembl"/>
        </authorList>
    </citation>
    <scope>IDENTIFICATION</scope>
</reference>
<dbReference type="GeneTree" id="ENSGT00940000167859"/>
<dbReference type="FunFam" id="2.10.90.10:FF:000001">
    <property type="entry name" value="Bone morphogenetic protein 4"/>
    <property type="match status" value="1"/>
</dbReference>
<accession>A0AAY4D8V4</accession>
<proteinExistence type="inferred from homology"/>
<dbReference type="InterPro" id="IPR017948">
    <property type="entry name" value="TGFb_CS"/>
</dbReference>
<dbReference type="SUPFAM" id="SSF57501">
    <property type="entry name" value="Cystine-knot cytokines"/>
    <property type="match status" value="1"/>
</dbReference>
<keyword evidence="7" id="KW-0325">Glycoprotein</keyword>
<evidence type="ECO:0000256" key="5">
    <source>
        <dbReference type="ARBA" id="ARBA00023030"/>
    </source>
</evidence>
<keyword evidence="3" id="KW-0964">Secreted</keyword>
<dbReference type="InterPro" id="IPR001839">
    <property type="entry name" value="TGF-b_C"/>
</dbReference>
<dbReference type="InterPro" id="IPR029034">
    <property type="entry name" value="Cystine-knot_cytokine"/>
</dbReference>
<dbReference type="Gene3D" id="2.10.90.10">
    <property type="entry name" value="Cystine-knot cytokines"/>
    <property type="match status" value="1"/>
</dbReference>
<evidence type="ECO:0000256" key="3">
    <source>
        <dbReference type="ARBA" id="ARBA00022525"/>
    </source>
</evidence>
<comment type="subcellular location">
    <subcellularLocation>
        <location evidence="1">Secreted</location>
    </subcellularLocation>
</comment>
<evidence type="ECO:0000256" key="7">
    <source>
        <dbReference type="ARBA" id="ARBA00023180"/>
    </source>
</evidence>
<evidence type="ECO:0000256" key="2">
    <source>
        <dbReference type="ARBA" id="ARBA00006656"/>
    </source>
</evidence>
<keyword evidence="5 8" id="KW-0339">Growth factor</keyword>
<feature type="domain" description="TGF-beta family profile" evidence="9">
    <location>
        <begin position="221"/>
        <end position="339"/>
    </location>
</feature>
<evidence type="ECO:0000256" key="1">
    <source>
        <dbReference type="ARBA" id="ARBA00004613"/>
    </source>
</evidence>
<dbReference type="PANTHER" id="PTHR11848:SF277">
    <property type="entry name" value="TGF-BETA FAMILY PROFILE DOMAIN-CONTAINING PROTEIN"/>
    <property type="match status" value="1"/>
</dbReference>
<dbReference type="GO" id="GO:0005125">
    <property type="term" value="F:cytokine activity"/>
    <property type="evidence" value="ECO:0007669"/>
    <property type="project" value="TreeGrafter"/>
</dbReference>
<evidence type="ECO:0000256" key="4">
    <source>
        <dbReference type="ARBA" id="ARBA00022729"/>
    </source>
</evidence>
<dbReference type="GO" id="GO:0008083">
    <property type="term" value="F:growth factor activity"/>
    <property type="evidence" value="ECO:0007669"/>
    <property type="project" value="UniProtKB-KW"/>
</dbReference>
<evidence type="ECO:0000256" key="8">
    <source>
        <dbReference type="RuleBase" id="RU000354"/>
    </source>
</evidence>
<organism evidence="10 11">
    <name type="scientific">Denticeps clupeoides</name>
    <name type="common">denticle herring</name>
    <dbReference type="NCBI Taxonomy" id="299321"/>
    <lineage>
        <taxon>Eukaryota</taxon>
        <taxon>Metazoa</taxon>
        <taxon>Chordata</taxon>
        <taxon>Craniata</taxon>
        <taxon>Vertebrata</taxon>
        <taxon>Euteleostomi</taxon>
        <taxon>Actinopterygii</taxon>
        <taxon>Neopterygii</taxon>
        <taxon>Teleostei</taxon>
        <taxon>Clupei</taxon>
        <taxon>Clupeiformes</taxon>
        <taxon>Denticipitoidei</taxon>
        <taxon>Denticipitidae</taxon>
        <taxon>Denticeps</taxon>
    </lineage>
</organism>
<dbReference type="GO" id="GO:0035239">
    <property type="term" value="P:tube morphogenesis"/>
    <property type="evidence" value="ECO:0007669"/>
    <property type="project" value="UniProtKB-ARBA"/>
</dbReference>
<evidence type="ECO:0000313" key="11">
    <source>
        <dbReference type="Proteomes" id="UP000694580"/>
    </source>
</evidence>
<dbReference type="PROSITE" id="PS51362">
    <property type="entry name" value="TGF_BETA_2"/>
    <property type="match status" value="1"/>
</dbReference>
<keyword evidence="11" id="KW-1185">Reference proteome</keyword>
<evidence type="ECO:0000259" key="9">
    <source>
        <dbReference type="PROSITE" id="PS51362"/>
    </source>
</evidence>
<evidence type="ECO:0000256" key="6">
    <source>
        <dbReference type="ARBA" id="ARBA00023157"/>
    </source>
</evidence>
<dbReference type="Gene3D" id="2.60.120.970">
    <property type="match status" value="1"/>
</dbReference>
<keyword evidence="6" id="KW-1015">Disulfide bond</keyword>
<name>A0AAY4D8V4_9TELE</name>
<dbReference type="Pfam" id="PF00688">
    <property type="entry name" value="TGFb_propeptide"/>
    <property type="match status" value="1"/>
</dbReference>
<reference evidence="10 11" key="1">
    <citation type="submission" date="2020-06" db="EMBL/GenBank/DDBJ databases">
        <authorList>
            <consortium name="Wellcome Sanger Institute Data Sharing"/>
        </authorList>
    </citation>
    <scope>NUCLEOTIDE SEQUENCE [LARGE SCALE GENOMIC DNA]</scope>
</reference>
<dbReference type="PANTHER" id="PTHR11848">
    <property type="entry name" value="TGF-BETA FAMILY"/>
    <property type="match status" value="1"/>
</dbReference>
<dbReference type="CDD" id="cd13765">
    <property type="entry name" value="TGF_beta_ADMP"/>
    <property type="match status" value="1"/>
</dbReference>
<dbReference type="Pfam" id="PF00019">
    <property type="entry name" value="TGF_beta"/>
    <property type="match status" value="1"/>
</dbReference>
<dbReference type="GO" id="GO:0005615">
    <property type="term" value="C:extracellular space"/>
    <property type="evidence" value="ECO:0007669"/>
    <property type="project" value="TreeGrafter"/>
</dbReference>
<dbReference type="PROSITE" id="PS00250">
    <property type="entry name" value="TGF_BETA_1"/>
    <property type="match status" value="1"/>
</dbReference>
<keyword evidence="4" id="KW-0732">Signal</keyword>
<dbReference type="InterPro" id="IPR015615">
    <property type="entry name" value="TGF-beta-rel"/>
</dbReference>
<protein>
    <recommendedName>
        <fullName evidence="9">TGF-beta family profile domain-containing protein</fullName>
    </recommendedName>
</protein>
<evidence type="ECO:0000313" key="10">
    <source>
        <dbReference type="Ensembl" id="ENSDCDP00010041594.1"/>
    </source>
</evidence>
<dbReference type="AlphaFoldDB" id="A0AAY4D8V4"/>